<evidence type="ECO:0000259" key="2">
    <source>
        <dbReference type="Pfam" id="PF20167"/>
    </source>
</evidence>
<gene>
    <name evidence="3" type="ORF">TIFTF001_023842</name>
</gene>
<feature type="region of interest" description="Disordered" evidence="1">
    <location>
        <begin position="220"/>
        <end position="256"/>
    </location>
</feature>
<reference evidence="3" key="1">
    <citation type="submission" date="2023-07" db="EMBL/GenBank/DDBJ databases">
        <title>draft genome sequence of fig (Ficus carica).</title>
        <authorList>
            <person name="Takahashi T."/>
            <person name="Nishimura K."/>
        </authorList>
    </citation>
    <scope>NUCLEOTIDE SEQUENCE</scope>
</reference>
<protein>
    <recommendedName>
        <fullName evidence="2">Putative plant transposon protein domain-containing protein</fullName>
    </recommendedName>
</protein>
<dbReference type="EMBL" id="BTGU01000053">
    <property type="protein sequence ID" value="GMN54705.1"/>
    <property type="molecule type" value="Genomic_DNA"/>
</dbReference>
<dbReference type="InterPro" id="IPR046796">
    <property type="entry name" value="Transposase_32_dom"/>
</dbReference>
<accession>A0AA88AMD8</accession>
<organism evidence="3 4">
    <name type="scientific">Ficus carica</name>
    <name type="common">Common fig</name>
    <dbReference type="NCBI Taxonomy" id="3494"/>
    <lineage>
        <taxon>Eukaryota</taxon>
        <taxon>Viridiplantae</taxon>
        <taxon>Streptophyta</taxon>
        <taxon>Embryophyta</taxon>
        <taxon>Tracheophyta</taxon>
        <taxon>Spermatophyta</taxon>
        <taxon>Magnoliopsida</taxon>
        <taxon>eudicotyledons</taxon>
        <taxon>Gunneridae</taxon>
        <taxon>Pentapetalae</taxon>
        <taxon>rosids</taxon>
        <taxon>fabids</taxon>
        <taxon>Rosales</taxon>
        <taxon>Moraceae</taxon>
        <taxon>Ficeae</taxon>
        <taxon>Ficus</taxon>
    </lineage>
</organism>
<sequence>MKISSIPSSLSISGGSFVLIQLKAMVPVVREFYAHLAGEGQRSVYVRGVQVSIDEDTINQFYGLDDVEDLHTEYAANASTKWLDCALENVCVADTTWTVSTQRKLTVPMVNLTPQCKVWYHFLKTRLMPSTHIQTLSKDRVLLLDSIISGRPIDVGKIIFQGLGVCAAKKCGSLWFPSLITSLCANRGVPIFDTEERLLSSKGAITKTTIARLLQVKMAEGPSRPPHNQEDGAGQAPQVPTNSTTAASTSRSPTQADLTNSLQMLEKRMSLAEVQQYQTMEMLQQMHSQQQQYWNYAKRRDLALKKSLQKNFTKPIFPIPEFPNDVLAHVAVDEETDEVGEDDEED</sequence>
<feature type="compositionally biased region" description="Low complexity" evidence="1">
    <location>
        <begin position="240"/>
        <end position="254"/>
    </location>
</feature>
<dbReference type="Pfam" id="PF20167">
    <property type="entry name" value="Transposase_32"/>
    <property type="match status" value="1"/>
</dbReference>
<evidence type="ECO:0000313" key="4">
    <source>
        <dbReference type="Proteomes" id="UP001187192"/>
    </source>
</evidence>
<evidence type="ECO:0000313" key="3">
    <source>
        <dbReference type="EMBL" id="GMN54705.1"/>
    </source>
</evidence>
<evidence type="ECO:0000256" key="1">
    <source>
        <dbReference type="SAM" id="MobiDB-lite"/>
    </source>
</evidence>
<dbReference type="AlphaFoldDB" id="A0AA88AMD8"/>
<name>A0AA88AMD8_FICCA</name>
<feature type="domain" description="Putative plant transposon protein" evidence="2">
    <location>
        <begin position="24"/>
        <end position="190"/>
    </location>
</feature>
<comment type="caution">
    <text evidence="3">The sequence shown here is derived from an EMBL/GenBank/DDBJ whole genome shotgun (WGS) entry which is preliminary data.</text>
</comment>
<keyword evidence="4" id="KW-1185">Reference proteome</keyword>
<dbReference type="Proteomes" id="UP001187192">
    <property type="component" value="Unassembled WGS sequence"/>
</dbReference>
<proteinExistence type="predicted"/>